<dbReference type="AlphaFoldDB" id="A0A840VYB4"/>
<evidence type="ECO:0000313" key="5">
    <source>
        <dbReference type="Proteomes" id="UP000586947"/>
    </source>
</evidence>
<sequence>MLNEVLRPIVSPVARALYRPVIEGAENVPRRGPVILAANHLSFAENWLIPIATPRSVRYLVKIEYLRTPSLGGRMAGWFFSELGFVGVQRGGPRDATSSSLEAAMGVLRAGRAFAIYPEGTRSLDGRLYRGKTGVARLSLATGAPVVPIGIIGTEVMQPVGVRVPRRRPVTVRFGTPMTFDEYRDSQDPADWRTVTDKIMVAISELSGQEYVDAYQKR</sequence>
<name>A0A840VYB4_9ACTN</name>
<accession>A0A840VYB4</accession>
<proteinExistence type="predicted"/>
<dbReference type="Pfam" id="PF01553">
    <property type="entry name" value="Acyltransferase"/>
    <property type="match status" value="1"/>
</dbReference>
<keyword evidence="5" id="KW-1185">Reference proteome</keyword>
<dbReference type="InterPro" id="IPR002123">
    <property type="entry name" value="Plipid/glycerol_acylTrfase"/>
</dbReference>
<dbReference type="RefSeq" id="WP_184185698.1">
    <property type="nucleotide sequence ID" value="NZ_BMNF01000004.1"/>
</dbReference>
<gene>
    <name evidence="4" type="ORF">HNR20_005481</name>
</gene>
<dbReference type="Proteomes" id="UP000586947">
    <property type="component" value="Unassembled WGS sequence"/>
</dbReference>
<protein>
    <submittedName>
        <fullName evidence="4">1-acyl-sn-glycerol-3-phosphate acyltransferase</fullName>
        <ecNumber evidence="4">2.3.1.51</ecNumber>
    </submittedName>
</protein>
<dbReference type="GO" id="GO:0006654">
    <property type="term" value="P:phosphatidic acid biosynthetic process"/>
    <property type="evidence" value="ECO:0007669"/>
    <property type="project" value="TreeGrafter"/>
</dbReference>
<dbReference type="PANTHER" id="PTHR10434:SF11">
    <property type="entry name" value="1-ACYL-SN-GLYCEROL-3-PHOSPHATE ACYLTRANSFERASE"/>
    <property type="match status" value="1"/>
</dbReference>
<comment type="caution">
    <text evidence="4">The sequence shown here is derived from an EMBL/GenBank/DDBJ whole genome shotgun (WGS) entry which is preliminary data.</text>
</comment>
<evidence type="ECO:0000313" key="4">
    <source>
        <dbReference type="EMBL" id="MBB5480976.1"/>
    </source>
</evidence>
<keyword evidence="2 4" id="KW-0012">Acyltransferase</keyword>
<organism evidence="4 5">
    <name type="scientific">Micromonospora parathelypteridis</name>
    <dbReference type="NCBI Taxonomy" id="1839617"/>
    <lineage>
        <taxon>Bacteria</taxon>
        <taxon>Bacillati</taxon>
        <taxon>Actinomycetota</taxon>
        <taxon>Actinomycetes</taxon>
        <taxon>Micromonosporales</taxon>
        <taxon>Micromonosporaceae</taxon>
        <taxon>Micromonospora</taxon>
    </lineage>
</organism>
<dbReference type="PANTHER" id="PTHR10434">
    <property type="entry name" value="1-ACYL-SN-GLYCEROL-3-PHOSPHATE ACYLTRANSFERASE"/>
    <property type="match status" value="1"/>
</dbReference>
<dbReference type="CDD" id="cd07989">
    <property type="entry name" value="LPLAT_AGPAT-like"/>
    <property type="match status" value="1"/>
</dbReference>
<dbReference type="EC" id="2.3.1.51" evidence="4"/>
<keyword evidence="1 4" id="KW-0808">Transferase</keyword>
<dbReference type="SMART" id="SM00563">
    <property type="entry name" value="PlsC"/>
    <property type="match status" value="1"/>
</dbReference>
<reference evidence="4 5" key="1">
    <citation type="submission" date="2020-08" db="EMBL/GenBank/DDBJ databases">
        <title>Sequencing the genomes of 1000 actinobacteria strains.</title>
        <authorList>
            <person name="Klenk H.-P."/>
        </authorList>
    </citation>
    <scope>NUCLEOTIDE SEQUENCE [LARGE SCALE GENOMIC DNA]</scope>
    <source>
        <strain evidence="4 5">DSM 103125</strain>
    </source>
</reference>
<evidence type="ECO:0000256" key="1">
    <source>
        <dbReference type="ARBA" id="ARBA00022679"/>
    </source>
</evidence>
<evidence type="ECO:0000259" key="3">
    <source>
        <dbReference type="SMART" id="SM00563"/>
    </source>
</evidence>
<dbReference type="GO" id="GO:0003841">
    <property type="term" value="F:1-acylglycerol-3-phosphate O-acyltransferase activity"/>
    <property type="evidence" value="ECO:0007669"/>
    <property type="project" value="UniProtKB-EC"/>
</dbReference>
<dbReference type="EMBL" id="JACHDP010000001">
    <property type="protein sequence ID" value="MBB5480976.1"/>
    <property type="molecule type" value="Genomic_DNA"/>
</dbReference>
<evidence type="ECO:0000256" key="2">
    <source>
        <dbReference type="ARBA" id="ARBA00023315"/>
    </source>
</evidence>
<feature type="domain" description="Phospholipid/glycerol acyltransferase" evidence="3">
    <location>
        <begin position="34"/>
        <end position="154"/>
    </location>
</feature>
<dbReference type="SUPFAM" id="SSF69593">
    <property type="entry name" value="Glycerol-3-phosphate (1)-acyltransferase"/>
    <property type="match status" value="1"/>
</dbReference>
<dbReference type="GO" id="GO:0005886">
    <property type="term" value="C:plasma membrane"/>
    <property type="evidence" value="ECO:0007669"/>
    <property type="project" value="TreeGrafter"/>
</dbReference>